<dbReference type="EMBL" id="BAVS01000001">
    <property type="protein sequence ID" value="GAE91185.1"/>
    <property type="molecule type" value="Genomic_DNA"/>
</dbReference>
<evidence type="ECO:0000313" key="2">
    <source>
        <dbReference type="EMBL" id="GAE91185.1"/>
    </source>
</evidence>
<keyword evidence="1" id="KW-0812">Transmembrane</keyword>
<keyword evidence="1" id="KW-0472">Membrane</keyword>
<keyword evidence="3" id="KW-1185">Reference proteome</keyword>
<organism evidence="2 3">
    <name type="scientific">Gracilibacillus boraciitolerans JCM 21714</name>
    <dbReference type="NCBI Taxonomy" id="1298598"/>
    <lineage>
        <taxon>Bacteria</taxon>
        <taxon>Bacillati</taxon>
        <taxon>Bacillota</taxon>
        <taxon>Bacilli</taxon>
        <taxon>Bacillales</taxon>
        <taxon>Bacillaceae</taxon>
        <taxon>Gracilibacillus</taxon>
    </lineage>
</organism>
<protein>
    <submittedName>
        <fullName evidence="2">Uncharacterized protein</fullName>
    </submittedName>
</protein>
<feature type="transmembrane region" description="Helical" evidence="1">
    <location>
        <begin position="60"/>
        <end position="79"/>
    </location>
</feature>
<gene>
    <name evidence="2" type="ORF">JCM21714_126</name>
</gene>
<comment type="caution">
    <text evidence="2">The sequence shown here is derived from an EMBL/GenBank/DDBJ whole genome shotgun (WGS) entry which is preliminary data.</text>
</comment>
<evidence type="ECO:0000256" key="1">
    <source>
        <dbReference type="SAM" id="Phobius"/>
    </source>
</evidence>
<sequence length="85" mass="9320">MLTVNSWNICISLNGLSPELIKSRPKNNEPKPKIVNPILVSLLLFKKNSISAPTARIGKAYSFISIPIIKAVIVVPIFAPHDNTN</sequence>
<evidence type="ECO:0000313" key="3">
    <source>
        <dbReference type="Proteomes" id="UP000019102"/>
    </source>
</evidence>
<accession>W4VCN4</accession>
<keyword evidence="1" id="KW-1133">Transmembrane helix</keyword>
<name>W4VCN4_9BACI</name>
<reference evidence="2 3" key="1">
    <citation type="journal article" date="2014" name="Genome Announc.">
        <title>Draft Genome Sequence of the Boron-Tolerant and Moderately Halotolerant Bacterium Gracilibacillus boraciitolerans JCM 21714T.</title>
        <authorList>
            <person name="Ahmed I."/>
            <person name="Oshima K."/>
            <person name="Suda W."/>
            <person name="Kitamura K."/>
            <person name="Iida T."/>
            <person name="Ohmori Y."/>
            <person name="Fujiwara T."/>
            <person name="Hattori M."/>
            <person name="Ohkuma M."/>
        </authorList>
    </citation>
    <scope>NUCLEOTIDE SEQUENCE [LARGE SCALE GENOMIC DNA]</scope>
    <source>
        <strain evidence="2 3">JCM 21714</strain>
    </source>
</reference>
<dbReference type="AlphaFoldDB" id="W4VCN4"/>
<proteinExistence type="predicted"/>
<dbReference type="Proteomes" id="UP000019102">
    <property type="component" value="Unassembled WGS sequence"/>
</dbReference>